<dbReference type="PATRIC" id="fig|1331206.3.peg.2550"/>
<name>A0A158M1D8_9BORD</name>
<organism evidence="2 3">
    <name type="scientific">Bordetella holmesii CDC-H585-BH</name>
    <dbReference type="NCBI Taxonomy" id="1331206"/>
    <lineage>
        <taxon>Bacteria</taxon>
        <taxon>Pseudomonadati</taxon>
        <taxon>Pseudomonadota</taxon>
        <taxon>Betaproteobacteria</taxon>
        <taxon>Burkholderiales</taxon>
        <taxon>Alcaligenaceae</taxon>
        <taxon>Bordetella</taxon>
    </lineage>
</organism>
<dbReference type="AlphaFoldDB" id="A0A158M1D8"/>
<evidence type="ECO:0000256" key="1">
    <source>
        <dbReference type="SAM" id="MobiDB-lite"/>
    </source>
</evidence>
<dbReference type="EMBL" id="JFZZ01000100">
    <property type="protein sequence ID" value="KAK89381.1"/>
    <property type="molecule type" value="Genomic_DNA"/>
</dbReference>
<proteinExistence type="predicted"/>
<feature type="region of interest" description="Disordered" evidence="1">
    <location>
        <begin position="1"/>
        <end position="30"/>
    </location>
</feature>
<comment type="caution">
    <text evidence="2">The sequence shown here is derived from an EMBL/GenBank/DDBJ whole genome shotgun (WGS) entry which is preliminary data.</text>
</comment>
<evidence type="ECO:0000313" key="3">
    <source>
        <dbReference type="Proteomes" id="UP000026682"/>
    </source>
</evidence>
<sequence>MGLGKNGGLCRECMNRRDPTAGQSKVSALPRRMRHRAEAWALPP</sequence>
<dbReference type="Proteomes" id="UP000026682">
    <property type="component" value="Unassembled WGS sequence"/>
</dbReference>
<accession>A0A158M1D8</accession>
<evidence type="ECO:0000313" key="2">
    <source>
        <dbReference type="EMBL" id="KAK89381.1"/>
    </source>
</evidence>
<protein>
    <submittedName>
        <fullName evidence="2">Uncharacterized protein</fullName>
    </submittedName>
</protein>
<gene>
    <name evidence="2" type="ORF">L497_1348</name>
</gene>
<reference evidence="2 3" key="1">
    <citation type="submission" date="2014-03" db="EMBL/GenBank/DDBJ databases">
        <title>Genome sequence of Bordetella holmseii.</title>
        <authorList>
            <person name="Harvill E."/>
            <person name="Goodfield L.L."/>
            <person name="Ivanov Y."/>
            <person name="Meyer J.A."/>
            <person name="Newth C."/>
            <person name="Cassiday P."/>
            <person name="Tondella M.L."/>
            <person name="Liao P."/>
            <person name="Zimmerman J."/>
            <person name="Meert K."/>
            <person name="Wessel D."/>
            <person name="Berger J."/>
            <person name="Dean J.M."/>
            <person name="Holubkov R."/>
            <person name="Burr J."/>
            <person name="Liu T."/>
            <person name="Brinkac L.M."/>
            <person name="Sanka R."/>
            <person name="Kim M."/>
            <person name="Losada L."/>
        </authorList>
    </citation>
    <scope>NUCLEOTIDE SEQUENCE [LARGE SCALE GENOMIC DNA]</scope>
    <source>
        <strain evidence="2 3">CDC-H585-BH</strain>
    </source>
</reference>